<dbReference type="Gene3D" id="3.40.630.30">
    <property type="match status" value="1"/>
</dbReference>
<name>A0A4Y7RLA0_9FIRM</name>
<dbReference type="EMBL" id="QFFZ01000047">
    <property type="protein sequence ID" value="TEB09462.1"/>
    <property type="molecule type" value="Genomic_DNA"/>
</dbReference>
<dbReference type="Proteomes" id="UP000297597">
    <property type="component" value="Unassembled WGS sequence"/>
</dbReference>
<dbReference type="InterPro" id="IPR050644">
    <property type="entry name" value="PG_Glycine_Bridge_Synth"/>
</dbReference>
<organism evidence="2 3">
    <name type="scientific">Pelotomaculum propionicicum</name>
    <dbReference type="NCBI Taxonomy" id="258475"/>
    <lineage>
        <taxon>Bacteria</taxon>
        <taxon>Bacillati</taxon>
        <taxon>Bacillota</taxon>
        <taxon>Clostridia</taxon>
        <taxon>Eubacteriales</taxon>
        <taxon>Desulfotomaculaceae</taxon>
        <taxon>Pelotomaculum</taxon>
    </lineage>
</organism>
<dbReference type="InterPro" id="IPR038740">
    <property type="entry name" value="BioF2-like_GNAT_dom"/>
</dbReference>
<gene>
    <name evidence="2" type="ORF">Pmgp_03119</name>
</gene>
<dbReference type="OrthoDB" id="9785911at2"/>
<evidence type="ECO:0000313" key="2">
    <source>
        <dbReference type="EMBL" id="TEB09462.1"/>
    </source>
</evidence>
<feature type="domain" description="BioF2-like acetyltransferase" evidence="1">
    <location>
        <begin position="167"/>
        <end position="306"/>
    </location>
</feature>
<dbReference type="RefSeq" id="WP_134214997.1">
    <property type="nucleotide sequence ID" value="NZ_QFFZ01000047.1"/>
</dbReference>
<accession>A0A4Y7RLA0</accession>
<comment type="caution">
    <text evidence="2">The sequence shown here is derived from an EMBL/GenBank/DDBJ whole genome shotgun (WGS) entry which is preliminary data.</text>
</comment>
<evidence type="ECO:0000313" key="3">
    <source>
        <dbReference type="Proteomes" id="UP000297597"/>
    </source>
</evidence>
<evidence type="ECO:0000259" key="1">
    <source>
        <dbReference type="Pfam" id="PF13480"/>
    </source>
</evidence>
<dbReference type="PANTHER" id="PTHR36174:SF1">
    <property type="entry name" value="LIPID II:GLYCINE GLYCYLTRANSFERASE"/>
    <property type="match status" value="1"/>
</dbReference>
<dbReference type="Pfam" id="PF13480">
    <property type="entry name" value="Acetyltransf_6"/>
    <property type="match status" value="1"/>
</dbReference>
<dbReference type="InterPro" id="IPR016181">
    <property type="entry name" value="Acyl_CoA_acyltransferase"/>
</dbReference>
<proteinExistence type="predicted"/>
<dbReference type="PANTHER" id="PTHR36174">
    <property type="entry name" value="LIPID II:GLYCINE GLYCYLTRANSFERASE"/>
    <property type="match status" value="1"/>
</dbReference>
<sequence length="353" mass="41724">MGHYYVLGMQDREQWLRELENIKGLNPDLHYLPEYCKLFSDLGKAILFIYREGTASVIYPFLLRKVNLIPGLENKLDRILYDIISPYGYGGPIADPEVSECVWDNFYRCFAEYCERNDIITEFIRFHPVLENHRLLQNHVRVEKASSVVCVDLAKSEEEIWSGYERNNRKNIKKACREGLEVILEKTPVRFTDFISIYHLTLLRNRAGEFYYFSDQFFDYIHKELKDNFLYAHTLKGDRIISTELLLYNETYIHSFLGGTLEEYYEFRPNNILKHEVIKWAKGKGIRYFLLGGGYREGDGIFRYKRSFASEGVLNFYVGKKVHNHEAVGMLENMMAAKKPRESESYFPGYRRF</sequence>
<reference evidence="2 3" key="1">
    <citation type="journal article" date="2018" name="Environ. Microbiol.">
        <title>Novel energy conservation strategies and behaviour of Pelotomaculum schinkii driving syntrophic propionate catabolism.</title>
        <authorList>
            <person name="Hidalgo-Ahumada C.A.P."/>
            <person name="Nobu M.K."/>
            <person name="Narihiro T."/>
            <person name="Tamaki H."/>
            <person name="Liu W.T."/>
            <person name="Kamagata Y."/>
            <person name="Stams A.J.M."/>
            <person name="Imachi H."/>
            <person name="Sousa D.Z."/>
        </authorList>
    </citation>
    <scope>NUCLEOTIDE SEQUENCE [LARGE SCALE GENOMIC DNA]</scope>
    <source>
        <strain evidence="2 3">MGP</strain>
    </source>
</reference>
<dbReference type="AlphaFoldDB" id="A0A4Y7RLA0"/>
<keyword evidence="3" id="KW-1185">Reference proteome</keyword>
<protein>
    <recommendedName>
        <fullName evidence="1">BioF2-like acetyltransferase domain-containing protein</fullName>
    </recommendedName>
</protein>
<dbReference type="SUPFAM" id="SSF55729">
    <property type="entry name" value="Acyl-CoA N-acyltransferases (Nat)"/>
    <property type="match status" value="1"/>
</dbReference>